<evidence type="ECO:0008006" key="2">
    <source>
        <dbReference type="Google" id="ProtNLM"/>
    </source>
</evidence>
<proteinExistence type="predicted"/>
<reference evidence="1" key="1">
    <citation type="journal article" date="2015" name="Nature">
        <title>Complex archaea that bridge the gap between prokaryotes and eukaryotes.</title>
        <authorList>
            <person name="Spang A."/>
            <person name="Saw J.H."/>
            <person name="Jorgensen S.L."/>
            <person name="Zaremba-Niedzwiedzka K."/>
            <person name="Martijn J."/>
            <person name="Lind A.E."/>
            <person name="van Eijk R."/>
            <person name="Schleper C."/>
            <person name="Guy L."/>
            <person name="Ettema T.J."/>
        </authorList>
    </citation>
    <scope>NUCLEOTIDE SEQUENCE</scope>
</reference>
<dbReference type="EMBL" id="LAZR01006252">
    <property type="protein sequence ID" value="KKM93542.1"/>
    <property type="molecule type" value="Genomic_DNA"/>
</dbReference>
<evidence type="ECO:0000313" key="1">
    <source>
        <dbReference type="EMBL" id="KKM93542.1"/>
    </source>
</evidence>
<dbReference type="InterPro" id="IPR027417">
    <property type="entry name" value="P-loop_NTPase"/>
</dbReference>
<organism evidence="1">
    <name type="scientific">marine sediment metagenome</name>
    <dbReference type="NCBI Taxonomy" id="412755"/>
    <lineage>
        <taxon>unclassified sequences</taxon>
        <taxon>metagenomes</taxon>
        <taxon>ecological metagenomes</taxon>
    </lineage>
</organism>
<dbReference type="Gene3D" id="3.40.50.300">
    <property type="entry name" value="P-loop containing nucleotide triphosphate hydrolases"/>
    <property type="match status" value="1"/>
</dbReference>
<comment type="caution">
    <text evidence="1">The sequence shown here is derived from an EMBL/GenBank/DDBJ whole genome shotgun (WGS) entry which is preliminary data.</text>
</comment>
<sequence>MQRARKIEVEPARVDRFITDVLVRAALGRERDRMAEQAAARAAEELEAEGAAPDVDACRASFVEWLRWWPFKNRETGEVLTFASMWPGQRDLAEIMMENPWVFALKAGKLGFTEEECAWDGWIARFRPNARIHIYSKEAESAKLILSFVRFGLQNIHHALRLPMKAGTKVLELEADPLDIRTIAAYPSNSSKGTPGIDQTATHVHLDELSHVEDPETLYSDASTIVPPGGSLHVVTRGRGEGVYTKELWDMCHNNGGGSKLFGFFADWRQRPDRDEDWYHAEADNRPHLGMMYFAPRTPDEALAGDMESVYIPPDVWAACRAELPELTLTEPIIIAADAGVTHDLYAVVAVSLDPSNDQHIAIRAVRTWAPDPATGRIDYSKPEGFIKFIATGGCPLGHAEGEEWQDPDCPECTAGNFTFPAHNVIQFTYDKYQLESFSQHMKAAGVCWVDEFDQGTERLVGDANMALLARQRRLVHPGDPQLDAAVANAAMGVKRVGDIPIGQGGMVAVPVRAR</sequence>
<protein>
    <recommendedName>
        <fullName evidence="2">Terminase large subunit gp17-like C-terminal domain-containing protein</fullName>
    </recommendedName>
</protein>
<name>A0A0F9PJS0_9ZZZZ</name>
<gene>
    <name evidence="1" type="ORF">LCGC14_1207330</name>
</gene>
<accession>A0A0F9PJS0</accession>
<dbReference type="AlphaFoldDB" id="A0A0F9PJS0"/>